<dbReference type="EMBL" id="MU006218">
    <property type="protein sequence ID" value="KAF2831344.1"/>
    <property type="molecule type" value="Genomic_DNA"/>
</dbReference>
<dbReference type="Proteomes" id="UP000799424">
    <property type="component" value="Unassembled WGS sequence"/>
</dbReference>
<dbReference type="OrthoDB" id="3548654at2759"/>
<evidence type="ECO:0000313" key="2">
    <source>
        <dbReference type="Proteomes" id="UP000799424"/>
    </source>
</evidence>
<sequence>MALESPGFCTTFAYSPLQSGRHIRLLDFTSKTRDEFTEFSYSLVQYEVPMDAAYGDLSIALTLSAPQSSRSTFKTLNHWTYVDRIRFLNVVTGNGGKPDRPTEDILGPATQSNAQVFRNMSEWNESLGLALAMGRGRRFVPTEKGRLGLAPAVGIQSKLEGEEGLAVVVLHGCIMLVVLKPVGDKKKE</sequence>
<gene>
    <name evidence="1" type="ORF">CC86DRAFT_401882</name>
</gene>
<dbReference type="AlphaFoldDB" id="A0A6A7AEN6"/>
<name>A0A6A7AEN6_9PLEO</name>
<accession>A0A6A7AEN6</accession>
<evidence type="ECO:0000313" key="1">
    <source>
        <dbReference type="EMBL" id="KAF2831344.1"/>
    </source>
</evidence>
<reference evidence="1" key="1">
    <citation type="journal article" date="2020" name="Stud. Mycol.">
        <title>101 Dothideomycetes genomes: a test case for predicting lifestyles and emergence of pathogens.</title>
        <authorList>
            <person name="Haridas S."/>
            <person name="Albert R."/>
            <person name="Binder M."/>
            <person name="Bloem J."/>
            <person name="Labutti K."/>
            <person name="Salamov A."/>
            <person name="Andreopoulos B."/>
            <person name="Baker S."/>
            <person name="Barry K."/>
            <person name="Bills G."/>
            <person name="Bluhm B."/>
            <person name="Cannon C."/>
            <person name="Castanera R."/>
            <person name="Culley D."/>
            <person name="Daum C."/>
            <person name="Ezra D."/>
            <person name="Gonzalez J."/>
            <person name="Henrissat B."/>
            <person name="Kuo A."/>
            <person name="Liang C."/>
            <person name="Lipzen A."/>
            <person name="Lutzoni F."/>
            <person name="Magnuson J."/>
            <person name="Mondo S."/>
            <person name="Nolan M."/>
            <person name="Ohm R."/>
            <person name="Pangilinan J."/>
            <person name="Park H.-J."/>
            <person name="Ramirez L."/>
            <person name="Alfaro M."/>
            <person name="Sun H."/>
            <person name="Tritt A."/>
            <person name="Yoshinaga Y."/>
            <person name="Zwiers L.-H."/>
            <person name="Turgeon B."/>
            <person name="Goodwin S."/>
            <person name="Spatafora J."/>
            <person name="Crous P."/>
            <person name="Grigoriev I."/>
        </authorList>
    </citation>
    <scope>NUCLEOTIDE SEQUENCE</scope>
    <source>
        <strain evidence="1">CBS 113818</strain>
    </source>
</reference>
<proteinExistence type="predicted"/>
<protein>
    <submittedName>
        <fullName evidence="1">Uncharacterized protein</fullName>
    </submittedName>
</protein>
<organism evidence="1 2">
    <name type="scientific">Ophiobolus disseminans</name>
    <dbReference type="NCBI Taxonomy" id="1469910"/>
    <lineage>
        <taxon>Eukaryota</taxon>
        <taxon>Fungi</taxon>
        <taxon>Dikarya</taxon>
        <taxon>Ascomycota</taxon>
        <taxon>Pezizomycotina</taxon>
        <taxon>Dothideomycetes</taxon>
        <taxon>Pleosporomycetidae</taxon>
        <taxon>Pleosporales</taxon>
        <taxon>Pleosporineae</taxon>
        <taxon>Phaeosphaeriaceae</taxon>
        <taxon>Ophiobolus</taxon>
    </lineage>
</organism>
<keyword evidence="2" id="KW-1185">Reference proteome</keyword>